<proteinExistence type="predicted"/>
<accession>A0ACC0BDP6</accession>
<protein>
    <submittedName>
        <fullName evidence="1">Uncharacterized protein</fullName>
    </submittedName>
</protein>
<evidence type="ECO:0000313" key="1">
    <source>
        <dbReference type="EMBL" id="KAI5670771.1"/>
    </source>
</evidence>
<dbReference type="Proteomes" id="UP001060085">
    <property type="component" value="Linkage Group LG03"/>
</dbReference>
<gene>
    <name evidence="1" type="ORF">M9H77_11135</name>
</gene>
<reference evidence="2" key="1">
    <citation type="journal article" date="2023" name="Nat. Plants">
        <title>Single-cell RNA sequencing provides a high-resolution roadmap for understanding the multicellular compartmentation of specialized metabolism.</title>
        <authorList>
            <person name="Sun S."/>
            <person name="Shen X."/>
            <person name="Li Y."/>
            <person name="Li Y."/>
            <person name="Wang S."/>
            <person name="Li R."/>
            <person name="Zhang H."/>
            <person name="Shen G."/>
            <person name="Guo B."/>
            <person name="Wei J."/>
            <person name="Xu J."/>
            <person name="St-Pierre B."/>
            <person name="Chen S."/>
            <person name="Sun C."/>
        </authorList>
    </citation>
    <scope>NUCLEOTIDE SEQUENCE [LARGE SCALE GENOMIC DNA]</scope>
</reference>
<name>A0ACC0BDP6_CATRO</name>
<dbReference type="EMBL" id="CM044703">
    <property type="protein sequence ID" value="KAI5670771.1"/>
    <property type="molecule type" value="Genomic_DNA"/>
</dbReference>
<comment type="caution">
    <text evidence="1">The sequence shown here is derived from an EMBL/GenBank/DDBJ whole genome shotgun (WGS) entry which is preliminary data.</text>
</comment>
<sequence length="292" mass="30575">MDAGVLQRSILIFVFCIFFVLEISIAQKPPSEANWQSERLPYEDDDETIFSSASGSESQLDVTPGTVPIVNPTTPTTTPIVNPPSPPAPTNPEPVTNPNPNPNPNPTTNAPASSGGGAWCVANPTASPTALQVALDYACGYGGADCSAIQPGAPCYDPNTVKDHASYAFNDYYQKNPMPTSCVFGGSAQLTYTDPSYGNCHFTLSNKTPTTPTTNPPTIPTTPPTIPMTPPSTTTPVNPYTPSGPTGYGSEPTDYGSEPTGTPNSAKIASCNLQQLLAVTCLILWVTTANSL</sequence>
<organism evidence="1 2">
    <name type="scientific">Catharanthus roseus</name>
    <name type="common">Madagascar periwinkle</name>
    <name type="synonym">Vinca rosea</name>
    <dbReference type="NCBI Taxonomy" id="4058"/>
    <lineage>
        <taxon>Eukaryota</taxon>
        <taxon>Viridiplantae</taxon>
        <taxon>Streptophyta</taxon>
        <taxon>Embryophyta</taxon>
        <taxon>Tracheophyta</taxon>
        <taxon>Spermatophyta</taxon>
        <taxon>Magnoliopsida</taxon>
        <taxon>eudicotyledons</taxon>
        <taxon>Gunneridae</taxon>
        <taxon>Pentapetalae</taxon>
        <taxon>asterids</taxon>
        <taxon>lamiids</taxon>
        <taxon>Gentianales</taxon>
        <taxon>Apocynaceae</taxon>
        <taxon>Rauvolfioideae</taxon>
        <taxon>Vinceae</taxon>
        <taxon>Catharanthinae</taxon>
        <taxon>Catharanthus</taxon>
    </lineage>
</organism>
<evidence type="ECO:0000313" key="2">
    <source>
        <dbReference type="Proteomes" id="UP001060085"/>
    </source>
</evidence>
<keyword evidence="2" id="KW-1185">Reference proteome</keyword>